<dbReference type="Proteomes" id="UP001221142">
    <property type="component" value="Unassembled WGS sequence"/>
</dbReference>
<feature type="transmembrane region" description="Helical" evidence="1">
    <location>
        <begin position="75"/>
        <end position="93"/>
    </location>
</feature>
<accession>A0AAD7AYV2</accession>
<proteinExistence type="predicted"/>
<evidence type="ECO:0000313" key="2">
    <source>
        <dbReference type="EMBL" id="KAJ7604854.1"/>
    </source>
</evidence>
<dbReference type="AlphaFoldDB" id="A0AAD7AYV2"/>
<feature type="transmembrane region" description="Helical" evidence="1">
    <location>
        <begin position="123"/>
        <end position="146"/>
    </location>
</feature>
<sequence length="163" mass="18328">MELAEAPRIPRLRSRLVALPAIKIKVPLNSLKTGEIPIGTFLQLYMNGFYTGLFFLTLYGMVFKRPVYTVYRTTPGLFVALILMYILSTVHAVGDWILMKFGSIDNGDTAESAALHLANGGPLWLFIIRAVSLVVSTVIADLVMLWRCWTIWNNNWVASAFFI</sequence>
<feature type="transmembrane region" description="Helical" evidence="1">
    <location>
        <begin position="44"/>
        <end position="63"/>
    </location>
</feature>
<evidence type="ECO:0000256" key="1">
    <source>
        <dbReference type="SAM" id="Phobius"/>
    </source>
</evidence>
<organism evidence="2 3">
    <name type="scientific">Roridomyces roridus</name>
    <dbReference type="NCBI Taxonomy" id="1738132"/>
    <lineage>
        <taxon>Eukaryota</taxon>
        <taxon>Fungi</taxon>
        <taxon>Dikarya</taxon>
        <taxon>Basidiomycota</taxon>
        <taxon>Agaricomycotina</taxon>
        <taxon>Agaricomycetes</taxon>
        <taxon>Agaricomycetidae</taxon>
        <taxon>Agaricales</taxon>
        <taxon>Marasmiineae</taxon>
        <taxon>Mycenaceae</taxon>
        <taxon>Roridomyces</taxon>
    </lineage>
</organism>
<gene>
    <name evidence="2" type="ORF">FB45DRAFT_1149986</name>
</gene>
<protein>
    <submittedName>
        <fullName evidence="2">Uncharacterized protein</fullName>
    </submittedName>
</protein>
<keyword evidence="1" id="KW-0812">Transmembrane</keyword>
<comment type="caution">
    <text evidence="2">The sequence shown here is derived from an EMBL/GenBank/DDBJ whole genome shotgun (WGS) entry which is preliminary data.</text>
</comment>
<keyword evidence="3" id="KW-1185">Reference proteome</keyword>
<reference evidence="2" key="1">
    <citation type="submission" date="2023-03" db="EMBL/GenBank/DDBJ databases">
        <title>Massive genome expansion in bonnet fungi (Mycena s.s.) driven by repeated elements and novel gene families across ecological guilds.</title>
        <authorList>
            <consortium name="Lawrence Berkeley National Laboratory"/>
            <person name="Harder C.B."/>
            <person name="Miyauchi S."/>
            <person name="Viragh M."/>
            <person name="Kuo A."/>
            <person name="Thoen E."/>
            <person name="Andreopoulos B."/>
            <person name="Lu D."/>
            <person name="Skrede I."/>
            <person name="Drula E."/>
            <person name="Henrissat B."/>
            <person name="Morin E."/>
            <person name="Kohler A."/>
            <person name="Barry K."/>
            <person name="LaButti K."/>
            <person name="Morin E."/>
            <person name="Salamov A."/>
            <person name="Lipzen A."/>
            <person name="Mereny Z."/>
            <person name="Hegedus B."/>
            <person name="Baldrian P."/>
            <person name="Stursova M."/>
            <person name="Weitz H."/>
            <person name="Taylor A."/>
            <person name="Grigoriev I.V."/>
            <person name="Nagy L.G."/>
            <person name="Martin F."/>
            <person name="Kauserud H."/>
        </authorList>
    </citation>
    <scope>NUCLEOTIDE SEQUENCE</scope>
    <source>
        <strain evidence="2">9284</strain>
    </source>
</reference>
<keyword evidence="1" id="KW-0472">Membrane</keyword>
<dbReference type="EMBL" id="JARKIF010000088">
    <property type="protein sequence ID" value="KAJ7604854.1"/>
    <property type="molecule type" value="Genomic_DNA"/>
</dbReference>
<keyword evidence="1" id="KW-1133">Transmembrane helix</keyword>
<name>A0AAD7AYV2_9AGAR</name>
<evidence type="ECO:0000313" key="3">
    <source>
        <dbReference type="Proteomes" id="UP001221142"/>
    </source>
</evidence>